<proteinExistence type="predicted"/>
<dbReference type="EMBL" id="CP019646">
    <property type="protein sequence ID" value="AQQ70752.1"/>
    <property type="molecule type" value="Genomic_DNA"/>
</dbReference>
<organism evidence="2 3">
    <name type="scientific">Limihaloglobus sulfuriphilus</name>
    <dbReference type="NCBI Taxonomy" id="1851148"/>
    <lineage>
        <taxon>Bacteria</taxon>
        <taxon>Pseudomonadati</taxon>
        <taxon>Planctomycetota</taxon>
        <taxon>Phycisphaerae</taxon>
        <taxon>Sedimentisphaerales</taxon>
        <taxon>Sedimentisphaeraceae</taxon>
        <taxon>Limihaloglobus</taxon>
    </lineage>
</organism>
<name>A0A1Q2MET0_9BACT</name>
<keyword evidence="3" id="KW-1185">Reference proteome</keyword>
<feature type="compositionally biased region" description="Basic and acidic residues" evidence="1">
    <location>
        <begin position="1"/>
        <end position="12"/>
    </location>
</feature>
<evidence type="ECO:0000313" key="2">
    <source>
        <dbReference type="EMBL" id="AQQ70752.1"/>
    </source>
</evidence>
<protein>
    <submittedName>
        <fullName evidence="2">Uncharacterized protein</fullName>
    </submittedName>
</protein>
<evidence type="ECO:0000256" key="1">
    <source>
        <dbReference type="SAM" id="MobiDB-lite"/>
    </source>
</evidence>
<dbReference type="Proteomes" id="UP000188181">
    <property type="component" value="Chromosome"/>
</dbReference>
<feature type="region of interest" description="Disordered" evidence="1">
    <location>
        <begin position="1"/>
        <end position="32"/>
    </location>
</feature>
<dbReference type="KEGG" id="pbas:SMSP2_01113"/>
<reference evidence="3" key="1">
    <citation type="submission" date="2017-02" db="EMBL/GenBank/DDBJ databases">
        <title>Comparative genomics and description of representatives of a novel lineage of planctomycetes thriving in anoxic sediments.</title>
        <authorList>
            <person name="Spring S."/>
            <person name="Bunk B."/>
            <person name="Sproer C."/>
        </authorList>
    </citation>
    <scope>NUCLEOTIDE SEQUENCE [LARGE SCALE GENOMIC DNA]</scope>
    <source>
        <strain evidence="3">SM-Chi-D1</strain>
    </source>
</reference>
<accession>A0A1Q2MET0</accession>
<gene>
    <name evidence="2" type="ORF">SMSP2_01113</name>
</gene>
<evidence type="ECO:0000313" key="3">
    <source>
        <dbReference type="Proteomes" id="UP000188181"/>
    </source>
</evidence>
<sequence>MEAKKSQKEQEARTNQTTGYGKVDGADGKSLSMLSIAPTVLKHFSDNN</sequence>
<dbReference type="RefSeq" id="WP_186804883.1">
    <property type="nucleotide sequence ID" value="NZ_CP019646.1"/>
</dbReference>
<dbReference type="STRING" id="1851148.SMSP2_01113"/>
<dbReference type="AlphaFoldDB" id="A0A1Q2MET0"/>